<dbReference type="SMART" id="SM00032">
    <property type="entry name" value="CCP"/>
    <property type="match status" value="2"/>
</dbReference>
<keyword evidence="9" id="KW-1185">Reference proteome</keyword>
<dbReference type="PANTHER" id="PTHR19325:SF575">
    <property type="entry name" value="LOCOMOTION-RELATED PROTEIN HIKARU GENKI"/>
    <property type="match status" value="1"/>
</dbReference>
<dbReference type="PROSITE" id="PS50923">
    <property type="entry name" value="SUSHI"/>
    <property type="match status" value="2"/>
</dbReference>
<sequence length="485" mass="51443">TAATQRFEADKFLDMLSRSFDPQVAYVDLLAALHKRLRLDPANNTTAASSPVDPGASNPNTMVETAGNCPNAPAKLGASITYTSENKILGSRAFYQCDAGYNGRSLFVQCMNGGVWSTPSGWEGCKPVDCGSSPPTIVNADISYTTTTFGSMATYTCQPGYKLDNPSANVTCLDTGYWDTATFSCDKVTLPQLHLTSLKKTFKKNIGVQQIHQLQQLASTLLGATRKSNSNRPPQTPKPIRALKTISSLRRLQSLNKPSRPPQWSPKTVNSIASQKPPQPFRVPPPIISNRIPTPIGPYSPQAMQAMAAAILGNPLMAALLKNMQGMPGFPNFPPTSPTPPPTTTPKPTVASRIQIGGFQLPSHLQSLLPNGLSSTQGMRPQDLMTLASVGLGAPNSAAAPRDISQLLSSMHPMSIFGHSMGIGGPPAGTTGAAGGPGAALPPDPEKMAEQREEMMMRAMMANAMKSMMQPRTATNGTAPAQTSN</sequence>
<evidence type="ECO:0000313" key="9">
    <source>
        <dbReference type="Proteomes" id="UP001497497"/>
    </source>
</evidence>
<dbReference type="Gene3D" id="2.10.70.10">
    <property type="entry name" value="Complement Module, domain 1"/>
    <property type="match status" value="2"/>
</dbReference>
<feature type="compositionally biased region" description="Pro residues" evidence="6">
    <location>
        <begin position="277"/>
        <end position="287"/>
    </location>
</feature>
<feature type="non-terminal residue" evidence="8">
    <location>
        <position position="485"/>
    </location>
</feature>
<feature type="compositionally biased region" description="Polar residues" evidence="6">
    <location>
        <begin position="265"/>
        <end position="276"/>
    </location>
</feature>
<dbReference type="EMBL" id="CAXITT010000493">
    <property type="protein sequence ID" value="CAL1542578.1"/>
    <property type="molecule type" value="Genomic_DNA"/>
</dbReference>
<feature type="domain" description="Sushi" evidence="7">
    <location>
        <begin position="67"/>
        <end position="127"/>
    </location>
</feature>
<feature type="domain" description="Sushi" evidence="7">
    <location>
        <begin position="128"/>
        <end position="187"/>
    </location>
</feature>
<keyword evidence="1 5" id="KW-0768">Sushi</keyword>
<dbReference type="Proteomes" id="UP001497497">
    <property type="component" value="Unassembled WGS sequence"/>
</dbReference>
<organism evidence="8 9">
    <name type="scientific">Lymnaea stagnalis</name>
    <name type="common">Great pond snail</name>
    <name type="synonym">Helix stagnalis</name>
    <dbReference type="NCBI Taxonomy" id="6523"/>
    <lineage>
        <taxon>Eukaryota</taxon>
        <taxon>Metazoa</taxon>
        <taxon>Spiralia</taxon>
        <taxon>Lophotrochozoa</taxon>
        <taxon>Mollusca</taxon>
        <taxon>Gastropoda</taxon>
        <taxon>Heterobranchia</taxon>
        <taxon>Euthyneura</taxon>
        <taxon>Panpulmonata</taxon>
        <taxon>Hygrophila</taxon>
        <taxon>Lymnaeoidea</taxon>
        <taxon>Lymnaeidae</taxon>
        <taxon>Lymnaea</taxon>
    </lineage>
</organism>
<dbReference type="InterPro" id="IPR050350">
    <property type="entry name" value="Compl-Cell_Adhes-Reg"/>
</dbReference>
<dbReference type="PANTHER" id="PTHR19325">
    <property type="entry name" value="COMPLEMENT COMPONENT-RELATED SUSHI DOMAIN-CONTAINING"/>
    <property type="match status" value="1"/>
</dbReference>
<comment type="caution">
    <text evidence="8">The sequence shown here is derived from an EMBL/GenBank/DDBJ whole genome shotgun (WGS) entry which is preliminary data.</text>
</comment>
<evidence type="ECO:0000256" key="5">
    <source>
        <dbReference type="PROSITE-ProRule" id="PRU00302"/>
    </source>
</evidence>
<keyword evidence="4" id="KW-0325">Glycoprotein</keyword>
<name>A0AAV2I7A7_LYMST</name>
<feature type="region of interest" description="Disordered" evidence="6">
    <location>
        <begin position="251"/>
        <end position="287"/>
    </location>
</feature>
<accession>A0AAV2I7A7</accession>
<proteinExistence type="predicted"/>
<evidence type="ECO:0000259" key="7">
    <source>
        <dbReference type="PROSITE" id="PS50923"/>
    </source>
</evidence>
<reference evidence="8 9" key="1">
    <citation type="submission" date="2024-04" db="EMBL/GenBank/DDBJ databases">
        <authorList>
            <consortium name="Genoscope - CEA"/>
            <person name="William W."/>
        </authorList>
    </citation>
    <scope>NUCLEOTIDE SEQUENCE [LARGE SCALE GENOMIC DNA]</scope>
</reference>
<dbReference type="CDD" id="cd00033">
    <property type="entry name" value="CCP"/>
    <property type="match status" value="2"/>
</dbReference>
<feature type="non-terminal residue" evidence="8">
    <location>
        <position position="1"/>
    </location>
</feature>
<evidence type="ECO:0000256" key="2">
    <source>
        <dbReference type="ARBA" id="ARBA00022737"/>
    </source>
</evidence>
<keyword evidence="2" id="KW-0677">Repeat</keyword>
<evidence type="ECO:0000256" key="4">
    <source>
        <dbReference type="ARBA" id="ARBA00023180"/>
    </source>
</evidence>
<evidence type="ECO:0000313" key="8">
    <source>
        <dbReference type="EMBL" id="CAL1542578.1"/>
    </source>
</evidence>
<dbReference type="AlphaFoldDB" id="A0AAV2I7A7"/>
<evidence type="ECO:0000256" key="3">
    <source>
        <dbReference type="ARBA" id="ARBA00023157"/>
    </source>
</evidence>
<evidence type="ECO:0000256" key="1">
    <source>
        <dbReference type="ARBA" id="ARBA00022659"/>
    </source>
</evidence>
<feature type="compositionally biased region" description="Gly residues" evidence="6">
    <location>
        <begin position="425"/>
        <end position="438"/>
    </location>
</feature>
<dbReference type="Pfam" id="PF00084">
    <property type="entry name" value="Sushi"/>
    <property type="match status" value="2"/>
</dbReference>
<dbReference type="InterPro" id="IPR000436">
    <property type="entry name" value="Sushi_SCR_CCP_dom"/>
</dbReference>
<feature type="region of interest" description="Disordered" evidence="6">
    <location>
        <begin position="425"/>
        <end position="448"/>
    </location>
</feature>
<comment type="caution">
    <text evidence="5">Lacks conserved residue(s) required for the propagation of feature annotation.</text>
</comment>
<protein>
    <recommendedName>
        <fullName evidence="7">Sushi domain-containing protein</fullName>
    </recommendedName>
</protein>
<evidence type="ECO:0000256" key="6">
    <source>
        <dbReference type="SAM" id="MobiDB-lite"/>
    </source>
</evidence>
<dbReference type="InterPro" id="IPR035976">
    <property type="entry name" value="Sushi/SCR/CCP_sf"/>
</dbReference>
<gene>
    <name evidence="8" type="ORF">GSLYS_00016112001</name>
</gene>
<dbReference type="SUPFAM" id="SSF57535">
    <property type="entry name" value="Complement control module/SCR domain"/>
    <property type="match status" value="2"/>
</dbReference>
<keyword evidence="3" id="KW-1015">Disulfide bond</keyword>